<feature type="region of interest" description="Disordered" evidence="1">
    <location>
        <begin position="21"/>
        <end position="59"/>
    </location>
</feature>
<dbReference type="Gene3D" id="3.80.10.10">
    <property type="entry name" value="Ribonuclease Inhibitor"/>
    <property type="match status" value="1"/>
</dbReference>
<evidence type="ECO:0000256" key="1">
    <source>
        <dbReference type="SAM" id="MobiDB-lite"/>
    </source>
</evidence>
<gene>
    <name evidence="2" type="ORF">ACFQ11_21775</name>
</gene>
<feature type="compositionally biased region" description="Acidic residues" evidence="1">
    <location>
        <begin position="42"/>
        <end position="57"/>
    </location>
</feature>
<reference evidence="3" key="1">
    <citation type="journal article" date="2019" name="Int. J. Syst. Evol. Microbiol.">
        <title>The Global Catalogue of Microorganisms (GCM) 10K type strain sequencing project: providing services to taxonomists for standard genome sequencing and annotation.</title>
        <authorList>
            <consortium name="The Broad Institute Genomics Platform"/>
            <consortium name="The Broad Institute Genome Sequencing Center for Infectious Disease"/>
            <person name="Wu L."/>
            <person name="Ma J."/>
        </authorList>
    </citation>
    <scope>NUCLEOTIDE SEQUENCE [LARGE SCALE GENOMIC DNA]</scope>
    <source>
        <strain evidence="3">JCM 31202</strain>
    </source>
</reference>
<dbReference type="NCBIfam" id="NF038076">
    <property type="entry name" value="fam_STM4015"/>
    <property type="match status" value="1"/>
</dbReference>
<name>A0ABW3EU40_9ACTN</name>
<evidence type="ECO:0000313" key="2">
    <source>
        <dbReference type="EMBL" id="MFD0903039.1"/>
    </source>
</evidence>
<protein>
    <submittedName>
        <fullName evidence="2">STM4015 family protein</fullName>
    </submittedName>
</protein>
<dbReference type="SUPFAM" id="SSF52047">
    <property type="entry name" value="RNI-like"/>
    <property type="match status" value="1"/>
</dbReference>
<organism evidence="2 3">
    <name type="scientific">Actinomadura sediminis</name>
    <dbReference type="NCBI Taxonomy" id="1038904"/>
    <lineage>
        <taxon>Bacteria</taxon>
        <taxon>Bacillati</taxon>
        <taxon>Actinomycetota</taxon>
        <taxon>Actinomycetes</taxon>
        <taxon>Streptosporangiales</taxon>
        <taxon>Thermomonosporaceae</taxon>
        <taxon>Actinomadura</taxon>
    </lineage>
</organism>
<evidence type="ECO:0000313" key="3">
    <source>
        <dbReference type="Proteomes" id="UP001596972"/>
    </source>
</evidence>
<accession>A0ABW3EU40</accession>
<dbReference type="RefSeq" id="WP_378301434.1">
    <property type="nucleotide sequence ID" value="NZ_JBHTJA010000046.1"/>
</dbReference>
<comment type="caution">
    <text evidence="2">The sequence shown here is derived from an EMBL/GenBank/DDBJ whole genome shotgun (WGS) entry which is preliminary data.</text>
</comment>
<proteinExistence type="predicted"/>
<feature type="compositionally biased region" description="Acidic residues" evidence="1">
    <location>
        <begin position="22"/>
        <end position="34"/>
    </location>
</feature>
<sequence>MGIWSQQDEYAGLPVFRFDQERLDDDADDADGADENGAGENDAGENDAGEDGEEFEDLPAPGDVAWCVATAFDEAPWDDVWKLFLESVDTTEITTLMLGYWGADYDTDYTYPVPLLVAAAASFPKLRHLFLGEITAEESEISWINHGDITPIFGAFPNLERFDVRGAQGLTMEPVEHASLRVLRFESGGLPAPIVRAVGASDLPNLEHLDLWLGTDNYGGDATAADLAPVLSGERSPSLRHLGLEDAEIQDEIAEAVAGAPIVARLESLSLAMGTLTDRGAEALLAGQPLTHLRELDLHHHFLSEDMMARVRAALPGVEVDLDDRQKPDGEWFFIEVSE</sequence>
<dbReference type="InterPro" id="IPR047722">
    <property type="entry name" value="STM4015-like"/>
</dbReference>
<dbReference type="EMBL" id="JBHTJA010000046">
    <property type="protein sequence ID" value="MFD0903039.1"/>
    <property type="molecule type" value="Genomic_DNA"/>
</dbReference>
<dbReference type="Proteomes" id="UP001596972">
    <property type="component" value="Unassembled WGS sequence"/>
</dbReference>
<dbReference type="InterPro" id="IPR032675">
    <property type="entry name" value="LRR_dom_sf"/>
</dbReference>
<keyword evidence="3" id="KW-1185">Reference proteome</keyword>